<dbReference type="OrthoDB" id="9803010at2"/>
<dbReference type="GO" id="GO:0005737">
    <property type="term" value="C:cytoplasm"/>
    <property type="evidence" value="ECO:0007669"/>
    <property type="project" value="TreeGrafter"/>
</dbReference>
<dbReference type="EMBL" id="CP022684">
    <property type="protein sequence ID" value="AUM12821.1"/>
    <property type="molecule type" value="Genomic_DNA"/>
</dbReference>
<proteinExistence type="predicted"/>
<dbReference type="InterPro" id="IPR051783">
    <property type="entry name" value="NAD(P)-dependent_oxidoreduct"/>
</dbReference>
<reference evidence="3" key="1">
    <citation type="submission" date="2017-08" db="EMBL/GenBank/DDBJ databases">
        <title>Direct submision.</title>
        <authorList>
            <person name="Kim S.-J."/>
            <person name="Rhee S.-K."/>
        </authorList>
    </citation>
    <scope>NUCLEOTIDE SEQUENCE [LARGE SCALE GENOMIC DNA]</scope>
    <source>
        <strain evidence="3">GI5</strain>
    </source>
</reference>
<dbReference type="InterPro" id="IPR001509">
    <property type="entry name" value="Epimerase_deHydtase"/>
</dbReference>
<dbReference type="Proteomes" id="UP000235116">
    <property type="component" value="Chromosome"/>
</dbReference>
<evidence type="ECO:0000313" key="3">
    <source>
        <dbReference type="Proteomes" id="UP000235116"/>
    </source>
</evidence>
<sequence length="365" mass="40866">MTSPTHIHKPTILVTGANGLIGRWLVPALLNQGYRVLAAMRQPEQREQAYRAFVERRLEHPNQTRQQLQLVAFSLQEPERLFKDQPELCLPIQAVFHLAAAFAWDLKQADTHQVNVDASLQLLEQIAHLPQLKRFIWIGGYRVAGKPDLDDAALYKKLGAYEASKLIAYERMKEQASELGIPWTALNPSSVIGDSISGDTTQFIGIAEIVQQLQHKKLAMIPGNRDTFVPLVHVDFVAEFCARLLEYDESINQEYWLLDDTTPNLDALLQRFAQQLGVKAPRSHIPVWILERLPSFLLPGSRETLSFLSTDRYDISNTKALAQRMGIAHLLPLNNVEGWVDSLVSQGFGAAGIAGVHLGSQLSVK</sequence>
<dbReference type="InterPro" id="IPR036291">
    <property type="entry name" value="NAD(P)-bd_dom_sf"/>
</dbReference>
<keyword evidence="3" id="KW-1185">Reference proteome</keyword>
<dbReference type="PANTHER" id="PTHR48079:SF6">
    <property type="entry name" value="NAD(P)-BINDING DOMAIN-CONTAINING PROTEIN-RELATED"/>
    <property type="match status" value="1"/>
</dbReference>
<name>A0A2K9LKW4_9GAMM</name>
<accession>A0A2K9LKW4</accession>
<dbReference type="AlphaFoldDB" id="A0A2K9LKW4"/>
<dbReference type="SUPFAM" id="SSF51735">
    <property type="entry name" value="NAD(P)-binding Rossmann-fold domains"/>
    <property type="match status" value="1"/>
</dbReference>
<dbReference type="KEGG" id="kak:Kalk_10495"/>
<feature type="domain" description="NAD-dependent epimerase/dehydratase" evidence="1">
    <location>
        <begin position="12"/>
        <end position="250"/>
    </location>
</feature>
<evidence type="ECO:0000259" key="1">
    <source>
        <dbReference type="Pfam" id="PF01370"/>
    </source>
</evidence>
<dbReference type="Pfam" id="PF01370">
    <property type="entry name" value="Epimerase"/>
    <property type="match status" value="1"/>
</dbReference>
<dbReference type="PANTHER" id="PTHR48079">
    <property type="entry name" value="PROTEIN YEEZ"/>
    <property type="match status" value="1"/>
</dbReference>
<protein>
    <recommendedName>
        <fullName evidence="1">NAD-dependent epimerase/dehydratase domain-containing protein</fullName>
    </recommendedName>
</protein>
<dbReference type="RefSeq" id="WP_101894204.1">
    <property type="nucleotide sequence ID" value="NZ_CP022684.1"/>
</dbReference>
<dbReference type="GO" id="GO:0004029">
    <property type="term" value="F:aldehyde dehydrogenase (NAD+) activity"/>
    <property type="evidence" value="ECO:0007669"/>
    <property type="project" value="TreeGrafter"/>
</dbReference>
<gene>
    <name evidence="2" type="ORF">Kalk_10495</name>
</gene>
<dbReference type="Gene3D" id="3.40.50.720">
    <property type="entry name" value="NAD(P)-binding Rossmann-like Domain"/>
    <property type="match status" value="1"/>
</dbReference>
<organism evidence="2 3">
    <name type="scientific">Ketobacter alkanivorans</name>
    <dbReference type="NCBI Taxonomy" id="1917421"/>
    <lineage>
        <taxon>Bacteria</taxon>
        <taxon>Pseudomonadati</taxon>
        <taxon>Pseudomonadota</taxon>
        <taxon>Gammaproteobacteria</taxon>
        <taxon>Pseudomonadales</taxon>
        <taxon>Ketobacteraceae</taxon>
        <taxon>Ketobacter</taxon>
    </lineage>
</organism>
<evidence type="ECO:0000313" key="2">
    <source>
        <dbReference type="EMBL" id="AUM12821.1"/>
    </source>
</evidence>